<organism evidence="4 5">
    <name type="scientific">Kitasatospora saccharophila</name>
    <dbReference type="NCBI Taxonomy" id="407973"/>
    <lineage>
        <taxon>Bacteria</taxon>
        <taxon>Bacillati</taxon>
        <taxon>Actinomycetota</taxon>
        <taxon>Actinomycetes</taxon>
        <taxon>Kitasatosporales</taxon>
        <taxon>Streptomycetaceae</taxon>
        <taxon>Kitasatospora</taxon>
    </lineage>
</organism>
<dbReference type="SUPFAM" id="SSF48264">
    <property type="entry name" value="Cytochrome P450"/>
    <property type="match status" value="1"/>
</dbReference>
<keyword evidence="3" id="KW-0560">Oxidoreductase</keyword>
<evidence type="ECO:0000313" key="5">
    <source>
        <dbReference type="Proteomes" id="UP001500897"/>
    </source>
</evidence>
<dbReference type="RefSeq" id="WP_344551532.1">
    <property type="nucleotide sequence ID" value="NZ_BAAANS010000010.1"/>
</dbReference>
<dbReference type="PANTHER" id="PTHR24305">
    <property type="entry name" value="CYTOCHROME P450"/>
    <property type="match status" value="1"/>
</dbReference>
<sequence length="426" mass="46840">MTTAATSVLPELDAEAFARWRAGGGRVVDLLSVVRELGPVAGFRLGDRRVVLVTGASAVQQVLAKRTEVYVKRGHRVKPLLGGGLLCAAGEPWRRQRKLLQPQFTGQGIKVYEPQIRAAVADTAERWRVAAAAGEVREVDADLRHFSLDVIWRSLTAHPLDPETHRRLVAAGEGFAAIPAFAPASGDTEIDFREANEHVDRVAEHAIALAEESREPGLVQVLLRAAAELPDYTERLVRDELMTLVVAGYETTATALSWLFLLLDAHPEQREWALAAGPAGSAERAAAIRALVDETLRLYPVAWLMPRHAAEDDVLDGHRIEAGTTVLLAPYLTHRDAELWPDPEEFRPQRFLEAERRPAPGTYFPFGLGPRACLGAQFSVREMVLLLEELLPAYRVQVRQAPAETAYRLTVHPDGPIRAVLHAAGE</sequence>
<reference evidence="4 5" key="1">
    <citation type="journal article" date="2019" name="Int. J. Syst. Evol. Microbiol.">
        <title>The Global Catalogue of Microorganisms (GCM) 10K type strain sequencing project: providing services to taxonomists for standard genome sequencing and annotation.</title>
        <authorList>
            <consortium name="The Broad Institute Genomics Platform"/>
            <consortium name="The Broad Institute Genome Sequencing Center for Infectious Disease"/>
            <person name="Wu L."/>
            <person name="Ma J."/>
        </authorList>
    </citation>
    <scope>NUCLEOTIDE SEQUENCE [LARGE SCALE GENOMIC DNA]</scope>
    <source>
        <strain evidence="4 5">JCM 14559</strain>
    </source>
</reference>
<dbReference type="InterPro" id="IPR050121">
    <property type="entry name" value="Cytochrome_P450_monoxygenase"/>
</dbReference>
<comment type="caution">
    <text evidence="4">The sequence shown here is derived from an EMBL/GenBank/DDBJ whole genome shotgun (WGS) entry which is preliminary data.</text>
</comment>
<gene>
    <name evidence="4" type="ORF">GCM10009759_19350</name>
</gene>
<comment type="cofactor">
    <cofactor evidence="1">
        <name>heme</name>
        <dbReference type="ChEBI" id="CHEBI:30413"/>
    </cofactor>
</comment>
<accession>A0ABN2WJI3</accession>
<dbReference type="InterPro" id="IPR017972">
    <property type="entry name" value="Cyt_P450_CS"/>
</dbReference>
<dbReference type="PANTHER" id="PTHR24305:SF166">
    <property type="entry name" value="CYTOCHROME P450 12A4, MITOCHONDRIAL-RELATED"/>
    <property type="match status" value="1"/>
</dbReference>
<dbReference type="Proteomes" id="UP001500897">
    <property type="component" value="Unassembled WGS sequence"/>
</dbReference>
<dbReference type="InterPro" id="IPR036396">
    <property type="entry name" value="Cyt_P450_sf"/>
</dbReference>
<evidence type="ECO:0000256" key="2">
    <source>
        <dbReference type="ARBA" id="ARBA00010617"/>
    </source>
</evidence>
<dbReference type="PROSITE" id="PS00086">
    <property type="entry name" value="CYTOCHROME_P450"/>
    <property type="match status" value="1"/>
</dbReference>
<keyword evidence="5" id="KW-1185">Reference proteome</keyword>
<evidence type="ECO:0000256" key="3">
    <source>
        <dbReference type="RuleBase" id="RU000461"/>
    </source>
</evidence>
<dbReference type="PRINTS" id="PR00385">
    <property type="entry name" value="P450"/>
</dbReference>
<keyword evidence="3" id="KW-0408">Iron</keyword>
<keyword evidence="3" id="KW-0503">Monooxygenase</keyword>
<dbReference type="InterPro" id="IPR001128">
    <property type="entry name" value="Cyt_P450"/>
</dbReference>
<proteinExistence type="inferred from homology"/>
<comment type="similarity">
    <text evidence="2 3">Belongs to the cytochrome P450 family.</text>
</comment>
<dbReference type="Pfam" id="PF00067">
    <property type="entry name" value="p450"/>
    <property type="match status" value="2"/>
</dbReference>
<keyword evidence="3" id="KW-0349">Heme</keyword>
<dbReference type="InterPro" id="IPR002401">
    <property type="entry name" value="Cyt_P450_E_grp-I"/>
</dbReference>
<dbReference type="PRINTS" id="PR00463">
    <property type="entry name" value="EP450I"/>
</dbReference>
<dbReference type="EMBL" id="BAAANS010000010">
    <property type="protein sequence ID" value="GAA2093131.1"/>
    <property type="molecule type" value="Genomic_DNA"/>
</dbReference>
<protein>
    <submittedName>
        <fullName evidence="4">Cytochrome P450</fullName>
    </submittedName>
</protein>
<name>A0ABN2WJI3_9ACTN</name>
<keyword evidence="3" id="KW-0479">Metal-binding</keyword>
<evidence type="ECO:0000313" key="4">
    <source>
        <dbReference type="EMBL" id="GAA2093131.1"/>
    </source>
</evidence>
<dbReference type="Gene3D" id="1.10.630.10">
    <property type="entry name" value="Cytochrome P450"/>
    <property type="match status" value="1"/>
</dbReference>
<evidence type="ECO:0000256" key="1">
    <source>
        <dbReference type="ARBA" id="ARBA00001971"/>
    </source>
</evidence>